<name>A0A5C6AMH9_9BACT</name>
<proteinExistence type="inferred from homology"/>
<dbReference type="Proteomes" id="UP000317421">
    <property type="component" value="Unassembled WGS sequence"/>
</dbReference>
<gene>
    <name evidence="6" type="ORF">Pla108_12750</name>
</gene>
<reference evidence="6 7" key="1">
    <citation type="submission" date="2019-02" db="EMBL/GenBank/DDBJ databases">
        <title>Deep-cultivation of Planctomycetes and their phenomic and genomic characterization uncovers novel biology.</title>
        <authorList>
            <person name="Wiegand S."/>
            <person name="Jogler M."/>
            <person name="Boedeker C."/>
            <person name="Pinto D."/>
            <person name="Vollmers J."/>
            <person name="Rivas-Marin E."/>
            <person name="Kohn T."/>
            <person name="Peeters S.H."/>
            <person name="Heuer A."/>
            <person name="Rast P."/>
            <person name="Oberbeckmann S."/>
            <person name="Bunk B."/>
            <person name="Jeske O."/>
            <person name="Meyerdierks A."/>
            <person name="Storesund J.E."/>
            <person name="Kallscheuer N."/>
            <person name="Luecker S."/>
            <person name="Lage O.M."/>
            <person name="Pohl T."/>
            <person name="Merkel B.J."/>
            <person name="Hornburger P."/>
            <person name="Mueller R.-W."/>
            <person name="Bruemmer F."/>
            <person name="Labrenz M."/>
            <person name="Spormann A.M."/>
            <person name="Op Den Camp H."/>
            <person name="Overmann J."/>
            <person name="Amann R."/>
            <person name="Jetten M.S.M."/>
            <person name="Mascher T."/>
            <person name="Medema M.H."/>
            <person name="Devos D.P."/>
            <person name="Kaster A.-K."/>
            <person name="Ovreas L."/>
            <person name="Rohde M."/>
            <person name="Galperin M.Y."/>
            <person name="Jogler C."/>
        </authorList>
    </citation>
    <scope>NUCLEOTIDE SEQUENCE [LARGE SCALE GENOMIC DNA]</scope>
    <source>
        <strain evidence="6 7">Pla108</strain>
    </source>
</reference>
<evidence type="ECO:0000256" key="4">
    <source>
        <dbReference type="ARBA" id="ARBA00024746"/>
    </source>
</evidence>
<dbReference type="GO" id="GO:0044781">
    <property type="term" value="P:bacterial-type flagellum organization"/>
    <property type="evidence" value="ECO:0007669"/>
    <property type="project" value="UniProtKB-UniRule"/>
</dbReference>
<keyword evidence="6" id="KW-0969">Cilium</keyword>
<evidence type="ECO:0000256" key="1">
    <source>
        <dbReference type="ARBA" id="ARBA00010577"/>
    </source>
</evidence>
<protein>
    <recommendedName>
        <fullName evidence="2 5">Basal-body rod modification protein FlgD</fullName>
    </recommendedName>
</protein>
<sequence>MSAIDDNAAYAAAQAKAAQVSQPGTYSTNSIESLDLTTFLDLMLTQLQQQDPLEPMDNQEMLNTISQIREIGASDKLSETLDSVLLGQNIATASNLIGKQVQGLTDSGQRVLGAVQQVSINDGAPRLELAIETGASAGTIDGGIPDGTYKYEVVWETDDGLFSVQAEVDTADFGDDYKGSIRLENLPQLDSKVSRKVYRTDGASDPQLVGVMPNGLSTSFTDAVAELGEETLTGQRSILRYADSVSIKLSNVSGVETLK</sequence>
<dbReference type="Pfam" id="PF03963">
    <property type="entry name" value="FlgD"/>
    <property type="match status" value="1"/>
</dbReference>
<organism evidence="6 7">
    <name type="scientific">Botrimarina colliarenosi</name>
    <dbReference type="NCBI Taxonomy" id="2528001"/>
    <lineage>
        <taxon>Bacteria</taxon>
        <taxon>Pseudomonadati</taxon>
        <taxon>Planctomycetota</taxon>
        <taxon>Planctomycetia</taxon>
        <taxon>Pirellulales</taxon>
        <taxon>Lacipirellulaceae</taxon>
        <taxon>Botrimarina</taxon>
    </lineage>
</organism>
<keyword evidence="6" id="KW-0282">Flagellum</keyword>
<comment type="function">
    <text evidence="4 5">Required for flagellar hook formation. May act as a scaffolding protein.</text>
</comment>
<dbReference type="OrthoDB" id="280334at2"/>
<dbReference type="EMBL" id="SJPR01000001">
    <property type="protein sequence ID" value="TWU00326.1"/>
    <property type="molecule type" value="Genomic_DNA"/>
</dbReference>
<keyword evidence="3 5" id="KW-1005">Bacterial flagellum biogenesis</keyword>
<dbReference type="AlphaFoldDB" id="A0A5C6AMH9"/>
<keyword evidence="7" id="KW-1185">Reference proteome</keyword>
<dbReference type="InterPro" id="IPR005648">
    <property type="entry name" value="FlgD"/>
</dbReference>
<accession>A0A5C6AMH9</accession>
<evidence type="ECO:0000256" key="5">
    <source>
        <dbReference type="RuleBase" id="RU362076"/>
    </source>
</evidence>
<dbReference type="RefSeq" id="WP_146444008.1">
    <property type="nucleotide sequence ID" value="NZ_SJPR01000001.1"/>
</dbReference>
<comment type="similarity">
    <text evidence="1 5">Belongs to the FlgD family.</text>
</comment>
<evidence type="ECO:0000256" key="3">
    <source>
        <dbReference type="ARBA" id="ARBA00022795"/>
    </source>
</evidence>
<comment type="caution">
    <text evidence="6">The sequence shown here is derived from an EMBL/GenBank/DDBJ whole genome shotgun (WGS) entry which is preliminary data.</text>
</comment>
<evidence type="ECO:0000313" key="7">
    <source>
        <dbReference type="Proteomes" id="UP000317421"/>
    </source>
</evidence>
<evidence type="ECO:0000313" key="6">
    <source>
        <dbReference type="EMBL" id="TWU00326.1"/>
    </source>
</evidence>
<keyword evidence="6" id="KW-0966">Cell projection</keyword>
<evidence type="ECO:0000256" key="2">
    <source>
        <dbReference type="ARBA" id="ARBA00016013"/>
    </source>
</evidence>